<evidence type="ECO:0000313" key="2">
    <source>
        <dbReference type="EMBL" id="KAF6495679.1"/>
    </source>
</evidence>
<sequence length="134" mass="14116">MNGLSGGTLSWAHVCPAAGLDTWVDVRGAPGGPPGARGRADCVPESDSQQGAIGGGRVWQRSFHIGWNVSWARRVIYGLHGPTLRPDVNDMKGALFQSVAGPLLIRLPCKPDSVRRGGACPHSRSRDLAAASPR</sequence>
<evidence type="ECO:0000256" key="1">
    <source>
        <dbReference type="SAM" id="MobiDB-lite"/>
    </source>
</evidence>
<feature type="region of interest" description="Disordered" evidence="1">
    <location>
        <begin position="28"/>
        <end position="53"/>
    </location>
</feature>
<accession>A0A7J8JH74</accession>
<dbReference type="AlphaFoldDB" id="A0A7J8JH74"/>
<protein>
    <submittedName>
        <fullName evidence="2">Uncharacterized protein</fullName>
    </submittedName>
</protein>
<dbReference type="Proteomes" id="UP000593571">
    <property type="component" value="Unassembled WGS sequence"/>
</dbReference>
<keyword evidence="3" id="KW-1185">Reference proteome</keyword>
<dbReference type="EMBL" id="JACASE010000002">
    <property type="protein sequence ID" value="KAF6495679.1"/>
    <property type="molecule type" value="Genomic_DNA"/>
</dbReference>
<name>A0A7J8JH74_ROUAE</name>
<gene>
    <name evidence="2" type="ORF">HJG63_010086</name>
</gene>
<comment type="caution">
    <text evidence="2">The sequence shown here is derived from an EMBL/GenBank/DDBJ whole genome shotgun (WGS) entry which is preliminary data.</text>
</comment>
<proteinExistence type="predicted"/>
<organism evidence="2 3">
    <name type="scientific">Rousettus aegyptiacus</name>
    <name type="common">Egyptian fruit bat</name>
    <name type="synonym">Pteropus aegyptiacus</name>
    <dbReference type="NCBI Taxonomy" id="9407"/>
    <lineage>
        <taxon>Eukaryota</taxon>
        <taxon>Metazoa</taxon>
        <taxon>Chordata</taxon>
        <taxon>Craniata</taxon>
        <taxon>Vertebrata</taxon>
        <taxon>Euteleostomi</taxon>
        <taxon>Mammalia</taxon>
        <taxon>Eutheria</taxon>
        <taxon>Laurasiatheria</taxon>
        <taxon>Chiroptera</taxon>
        <taxon>Yinpterochiroptera</taxon>
        <taxon>Pteropodoidea</taxon>
        <taxon>Pteropodidae</taxon>
        <taxon>Rousettinae</taxon>
        <taxon>Rousettus</taxon>
    </lineage>
</organism>
<evidence type="ECO:0000313" key="3">
    <source>
        <dbReference type="Proteomes" id="UP000593571"/>
    </source>
</evidence>
<feature type="region of interest" description="Disordered" evidence="1">
    <location>
        <begin position="115"/>
        <end position="134"/>
    </location>
</feature>
<reference evidence="2 3" key="1">
    <citation type="journal article" date="2020" name="Nature">
        <title>Six reference-quality genomes reveal evolution of bat adaptations.</title>
        <authorList>
            <person name="Jebb D."/>
            <person name="Huang Z."/>
            <person name="Pippel M."/>
            <person name="Hughes G.M."/>
            <person name="Lavrichenko K."/>
            <person name="Devanna P."/>
            <person name="Winkler S."/>
            <person name="Jermiin L.S."/>
            <person name="Skirmuntt E.C."/>
            <person name="Katzourakis A."/>
            <person name="Burkitt-Gray L."/>
            <person name="Ray D.A."/>
            <person name="Sullivan K.A.M."/>
            <person name="Roscito J.G."/>
            <person name="Kirilenko B.M."/>
            <person name="Davalos L.M."/>
            <person name="Corthals A.P."/>
            <person name="Power M.L."/>
            <person name="Jones G."/>
            <person name="Ransome R.D."/>
            <person name="Dechmann D.K.N."/>
            <person name="Locatelli A.G."/>
            <person name="Puechmaille S.J."/>
            <person name="Fedrigo O."/>
            <person name="Jarvis E.D."/>
            <person name="Hiller M."/>
            <person name="Vernes S.C."/>
            <person name="Myers E.W."/>
            <person name="Teeling E.C."/>
        </authorList>
    </citation>
    <scope>NUCLEOTIDE SEQUENCE [LARGE SCALE GENOMIC DNA]</scope>
    <source>
        <strain evidence="2">MRouAeg1</strain>
        <tissue evidence="2">Muscle</tissue>
    </source>
</reference>